<dbReference type="EMBL" id="CM008053">
    <property type="protein sequence ID" value="PVH33884.1"/>
    <property type="molecule type" value="Genomic_DNA"/>
</dbReference>
<sequence>MKHFYFSSFSICMRTTQLDFDGKPKGRYWLRILFFVAKQLPPELPHQVLHSHHCFCPCKFISRAHILGPPPNGTNTATYLSNSTRRVLVLGGNTRQVPVPRPVQTERY</sequence>
<evidence type="ECO:0000313" key="1">
    <source>
        <dbReference type="EMBL" id="PVH33884.1"/>
    </source>
</evidence>
<name>A0A2T8I8B0_9POAL</name>
<gene>
    <name evidence="1" type="ORF">PAHAL_8G084000</name>
</gene>
<accession>A0A2T8I8B0</accession>
<proteinExistence type="predicted"/>
<protein>
    <submittedName>
        <fullName evidence="1">Uncharacterized protein</fullName>
    </submittedName>
</protein>
<dbReference type="AlphaFoldDB" id="A0A2T8I8B0"/>
<reference evidence="1" key="1">
    <citation type="submission" date="2018-04" db="EMBL/GenBank/DDBJ databases">
        <title>WGS assembly of Panicum hallii.</title>
        <authorList>
            <person name="Lovell J."/>
            <person name="Jenkins J."/>
            <person name="Lowry D."/>
            <person name="Mamidi S."/>
            <person name="Sreedasyam A."/>
            <person name="Weng X."/>
            <person name="Barry K."/>
            <person name="Bonette J."/>
            <person name="Campitelli B."/>
            <person name="Daum C."/>
            <person name="Gordon S."/>
            <person name="Gould B."/>
            <person name="Lipzen A."/>
            <person name="Macqueen A."/>
            <person name="Palacio-Mejia J."/>
            <person name="Plott C."/>
            <person name="Shakirov E."/>
            <person name="Shu S."/>
            <person name="Yoshinaga Y."/>
            <person name="Zane M."/>
            <person name="Rokhsar D."/>
            <person name="Grimwood J."/>
            <person name="Schmutz J."/>
            <person name="Juenger T."/>
        </authorList>
    </citation>
    <scope>NUCLEOTIDE SEQUENCE [LARGE SCALE GENOMIC DNA]</scope>
    <source>
        <strain evidence="1">FIL2</strain>
    </source>
</reference>
<organism evidence="1">
    <name type="scientific">Panicum hallii</name>
    <dbReference type="NCBI Taxonomy" id="206008"/>
    <lineage>
        <taxon>Eukaryota</taxon>
        <taxon>Viridiplantae</taxon>
        <taxon>Streptophyta</taxon>
        <taxon>Embryophyta</taxon>
        <taxon>Tracheophyta</taxon>
        <taxon>Spermatophyta</taxon>
        <taxon>Magnoliopsida</taxon>
        <taxon>Liliopsida</taxon>
        <taxon>Poales</taxon>
        <taxon>Poaceae</taxon>
        <taxon>PACMAD clade</taxon>
        <taxon>Panicoideae</taxon>
        <taxon>Panicodae</taxon>
        <taxon>Paniceae</taxon>
        <taxon>Panicinae</taxon>
        <taxon>Panicum</taxon>
        <taxon>Panicum sect. Panicum</taxon>
    </lineage>
</organism>
<dbReference type="Gramene" id="PVH33884">
    <property type="protein sequence ID" value="PVH33884"/>
    <property type="gene ID" value="PAHAL_8G084000"/>
</dbReference>
<dbReference type="Proteomes" id="UP000243499">
    <property type="component" value="Chromosome 8"/>
</dbReference>